<name>A0ABT4GK63_9BACL</name>
<dbReference type="InterPro" id="IPR021130">
    <property type="entry name" value="PRib-ATP_PPHydrolase-like"/>
</dbReference>
<dbReference type="RefSeq" id="WP_268617508.1">
    <property type="nucleotide sequence ID" value="NZ_JAMDMX010000097.1"/>
</dbReference>
<proteinExistence type="predicted"/>
<reference evidence="1 2" key="1">
    <citation type="submission" date="2022-05" db="EMBL/GenBank/DDBJ databases">
        <title>Genome Sequencing of Bee-Associated Microbes.</title>
        <authorList>
            <person name="Dunlap C."/>
        </authorList>
    </citation>
    <scope>NUCLEOTIDE SEQUENCE [LARGE SCALE GENOMIC DNA]</scope>
    <source>
        <strain evidence="1 2">NRRL B-14421</strain>
    </source>
</reference>
<evidence type="ECO:0000313" key="1">
    <source>
        <dbReference type="EMBL" id="MCY9696423.1"/>
    </source>
</evidence>
<evidence type="ECO:0000313" key="2">
    <source>
        <dbReference type="Proteomes" id="UP001527099"/>
    </source>
</evidence>
<dbReference type="Pfam" id="PF01503">
    <property type="entry name" value="PRA-PH"/>
    <property type="match status" value="1"/>
</dbReference>
<comment type="caution">
    <text evidence="1">The sequence shown here is derived from an EMBL/GenBank/DDBJ whole genome shotgun (WGS) entry which is preliminary data.</text>
</comment>
<dbReference type="CDD" id="cd11532">
    <property type="entry name" value="NTP-PPase_COG4997"/>
    <property type="match status" value="1"/>
</dbReference>
<keyword evidence="2" id="KW-1185">Reference proteome</keyword>
<accession>A0ABT4GK63</accession>
<gene>
    <name evidence="1" type="ORF">M5X19_26490</name>
</gene>
<dbReference type="Proteomes" id="UP001527099">
    <property type="component" value="Unassembled WGS sequence"/>
</dbReference>
<organism evidence="1 2">
    <name type="scientific">Paenibacillus alginolyticus</name>
    <dbReference type="NCBI Taxonomy" id="59839"/>
    <lineage>
        <taxon>Bacteria</taxon>
        <taxon>Bacillati</taxon>
        <taxon>Bacillota</taxon>
        <taxon>Bacilli</taxon>
        <taxon>Bacillales</taxon>
        <taxon>Paenibacillaceae</taxon>
        <taxon>Paenibacillus</taxon>
    </lineage>
</organism>
<dbReference type="InterPro" id="IPR038735">
    <property type="entry name" value="MSMEG_1276-like_NTP-PPase_dom"/>
</dbReference>
<sequence length="106" mass="12173">MIRHKKLVRDKIPQVVGEQGKKAEFRVLSDVEYKAVLNLKLHEELLEFINANEDDQITELADLVEVVYGILETKGVSIEDFEKVRLTKKAEYGGFKEKLLLVSVED</sequence>
<dbReference type="EMBL" id="JAMDMX010000097">
    <property type="protein sequence ID" value="MCY9696423.1"/>
    <property type="molecule type" value="Genomic_DNA"/>
</dbReference>
<protein>
    <submittedName>
        <fullName evidence="1">Nucleoside triphosphate pyrophosphohydrolase</fullName>
    </submittedName>
</protein>